<dbReference type="EMBL" id="UINC01118129">
    <property type="protein sequence ID" value="SVC91042.1"/>
    <property type="molecule type" value="Genomic_DNA"/>
</dbReference>
<dbReference type="GO" id="GO:0005829">
    <property type="term" value="C:cytosol"/>
    <property type="evidence" value="ECO:0007669"/>
    <property type="project" value="TreeGrafter"/>
</dbReference>
<gene>
    <name evidence="4" type="ORF">METZ01_LOCUS343896</name>
</gene>
<dbReference type="SUPFAM" id="SSF111384">
    <property type="entry name" value="OmpH-like"/>
    <property type="match status" value="1"/>
</dbReference>
<accession>A0A382R1L2</accession>
<dbReference type="PANTHER" id="PTHR35089">
    <property type="entry name" value="CHAPERONE PROTEIN SKP"/>
    <property type="match status" value="1"/>
</dbReference>
<evidence type="ECO:0000256" key="1">
    <source>
        <dbReference type="ARBA" id="ARBA00009091"/>
    </source>
</evidence>
<dbReference type="InterPro" id="IPR005632">
    <property type="entry name" value="Chaperone_Skp"/>
</dbReference>
<dbReference type="Gene3D" id="3.30.910.20">
    <property type="entry name" value="Skp domain"/>
    <property type="match status" value="1"/>
</dbReference>
<evidence type="ECO:0000256" key="2">
    <source>
        <dbReference type="ARBA" id="ARBA00022729"/>
    </source>
</evidence>
<feature type="coiled-coil region" evidence="3">
    <location>
        <begin position="48"/>
        <end position="119"/>
    </location>
</feature>
<dbReference type="GO" id="GO:0051082">
    <property type="term" value="F:unfolded protein binding"/>
    <property type="evidence" value="ECO:0007669"/>
    <property type="project" value="InterPro"/>
</dbReference>
<evidence type="ECO:0008006" key="5">
    <source>
        <dbReference type="Google" id="ProtNLM"/>
    </source>
</evidence>
<dbReference type="SMART" id="SM00935">
    <property type="entry name" value="OmpH"/>
    <property type="match status" value="1"/>
</dbReference>
<proteinExistence type="inferred from homology"/>
<dbReference type="PANTHER" id="PTHR35089:SF1">
    <property type="entry name" value="CHAPERONE PROTEIN SKP"/>
    <property type="match status" value="1"/>
</dbReference>
<dbReference type="Pfam" id="PF03938">
    <property type="entry name" value="OmpH"/>
    <property type="match status" value="1"/>
</dbReference>
<reference evidence="4" key="1">
    <citation type="submission" date="2018-05" db="EMBL/GenBank/DDBJ databases">
        <authorList>
            <person name="Lanie J.A."/>
            <person name="Ng W.-L."/>
            <person name="Kazmierczak K.M."/>
            <person name="Andrzejewski T.M."/>
            <person name="Davidsen T.M."/>
            <person name="Wayne K.J."/>
            <person name="Tettelin H."/>
            <person name="Glass J.I."/>
            <person name="Rusch D."/>
            <person name="Podicherti R."/>
            <person name="Tsui H.-C.T."/>
            <person name="Winkler M.E."/>
        </authorList>
    </citation>
    <scope>NUCLEOTIDE SEQUENCE</scope>
</reference>
<name>A0A382R1L2_9ZZZZ</name>
<comment type="similarity">
    <text evidence="1">Belongs to the Skp family.</text>
</comment>
<evidence type="ECO:0000313" key="4">
    <source>
        <dbReference type="EMBL" id="SVC91042.1"/>
    </source>
</evidence>
<protein>
    <recommendedName>
        <fullName evidence="5">OmpH family outer membrane protein</fullName>
    </recommendedName>
</protein>
<dbReference type="InterPro" id="IPR024930">
    <property type="entry name" value="Skp_dom_sf"/>
</dbReference>
<keyword evidence="3" id="KW-0175">Coiled coil</keyword>
<keyword evidence="2" id="KW-0732">Signal</keyword>
<dbReference type="AlphaFoldDB" id="A0A382R1L2"/>
<dbReference type="GO" id="GO:0050821">
    <property type="term" value="P:protein stabilization"/>
    <property type="evidence" value="ECO:0007669"/>
    <property type="project" value="TreeGrafter"/>
</dbReference>
<evidence type="ECO:0000256" key="3">
    <source>
        <dbReference type="SAM" id="Coils"/>
    </source>
</evidence>
<organism evidence="4">
    <name type="scientific">marine metagenome</name>
    <dbReference type="NCBI Taxonomy" id="408172"/>
    <lineage>
        <taxon>unclassified sequences</taxon>
        <taxon>metagenomes</taxon>
        <taxon>ecological metagenomes</taxon>
    </lineage>
</organism>
<sequence>MLKIMKTLSLTIMTILIPCSLWGQTVLKIGYVDAQAIAASSTEAASAEEQFQREMVVWESELQSLQIEAEELITQYQTQQATMTPENMAVREELIVRKQQEFQNRAQEIESLAATLRQELYQPLMEKINSIIEEIRQQGDYTFIFNSATGVILSADESLDLTEEVIQRLAAGGL</sequence>